<dbReference type="AlphaFoldDB" id="A0A679IL53"/>
<dbReference type="SUPFAM" id="SSF55347">
    <property type="entry name" value="Glyceraldehyde-3-phosphate dehydrogenase-like, C-terminal domain"/>
    <property type="match status" value="1"/>
</dbReference>
<evidence type="ECO:0000313" key="2">
    <source>
        <dbReference type="EMBL" id="BCA85411.1"/>
    </source>
</evidence>
<evidence type="ECO:0000259" key="1">
    <source>
        <dbReference type="Pfam" id="PF01408"/>
    </source>
</evidence>
<dbReference type="PANTHER" id="PTHR43054:SF1">
    <property type="entry name" value="SCYLLO-INOSITOL 2-DEHYDROGENASE (NADP(+)) IOLU"/>
    <property type="match status" value="1"/>
</dbReference>
<dbReference type="KEGG" id="esg:EsVE80_09340"/>
<sequence>MINLGIIGTNWITHQFVEAALTTKKYDLVAVYSRSLEKAQEFGSHYHEDVEYATDLNTFFHLAHLHTVYIASPNALHFEQAKAAIIAGKNVIVEKPAFSTPQEMDEIINLANLHNVFFFEAARNIHEKAFDTISDFLPLKDHIIGANFTFMKYSSRYDAVLEGEEPNIFSPQFSGGSIMDLGVYPLYAALGWFGVPQAAHYFARKIVTDVDGIGTIILRYDLFDVTIQQGKIGDSFLPSEIYLDNGTLTLNGINSFEKVEFYDRTAKKRLLLPITLKKNPMEEEALAFANVMNHPTDKKQGVLYEEWVELARNVNQLIYDLRQQAGITFTADKKDEGKNS</sequence>
<proteinExistence type="predicted"/>
<dbReference type="RefSeq" id="WP_173102693.1">
    <property type="nucleotide sequence ID" value="NZ_AP022822.1"/>
</dbReference>
<name>A0A679IL53_9ENTE</name>
<evidence type="ECO:0000313" key="3">
    <source>
        <dbReference type="Proteomes" id="UP000502998"/>
    </source>
</evidence>
<organism evidence="2 3">
    <name type="scientific">Enterococcus saigonensis</name>
    <dbReference type="NCBI Taxonomy" id="1805431"/>
    <lineage>
        <taxon>Bacteria</taxon>
        <taxon>Bacillati</taxon>
        <taxon>Bacillota</taxon>
        <taxon>Bacilli</taxon>
        <taxon>Lactobacillales</taxon>
        <taxon>Enterococcaceae</taxon>
        <taxon>Enterococcus</taxon>
    </lineage>
</organism>
<dbReference type="SUPFAM" id="SSF51735">
    <property type="entry name" value="NAD(P)-binding Rossmann-fold domains"/>
    <property type="match status" value="1"/>
</dbReference>
<feature type="domain" description="Gfo/Idh/MocA-like oxidoreductase N-terminal" evidence="1">
    <location>
        <begin position="2"/>
        <end position="118"/>
    </location>
</feature>
<dbReference type="EMBL" id="AP022822">
    <property type="protein sequence ID" value="BCA85411.1"/>
    <property type="molecule type" value="Genomic_DNA"/>
</dbReference>
<protein>
    <submittedName>
        <fullName evidence="2">Oxidoreductase</fullName>
    </submittedName>
</protein>
<dbReference type="PANTHER" id="PTHR43054">
    <property type="match status" value="1"/>
</dbReference>
<dbReference type="InterPro" id="IPR036291">
    <property type="entry name" value="NAD(P)-bd_dom_sf"/>
</dbReference>
<dbReference type="Proteomes" id="UP000502998">
    <property type="component" value="Chromosome"/>
</dbReference>
<dbReference type="Pfam" id="PF01408">
    <property type="entry name" value="GFO_IDH_MocA"/>
    <property type="match status" value="1"/>
</dbReference>
<reference evidence="2 3" key="1">
    <citation type="submission" date="2020-02" db="EMBL/GenBank/DDBJ databases">
        <title>Characterization of vanA genotype vancomycin-resistant Enterococcus saigonensis VE80.</title>
        <authorList>
            <person name="Harada T."/>
            <person name="Motooka D."/>
            <person name="Nakamura S."/>
            <person name="Yamamoto Y."/>
            <person name="Kawahara R."/>
            <person name="Kawatsu K."/>
        </authorList>
    </citation>
    <scope>NUCLEOTIDE SEQUENCE [LARGE SCALE GENOMIC DNA]</scope>
    <source>
        <strain evidence="2 3">VE80</strain>
    </source>
</reference>
<dbReference type="GO" id="GO:0000166">
    <property type="term" value="F:nucleotide binding"/>
    <property type="evidence" value="ECO:0007669"/>
    <property type="project" value="InterPro"/>
</dbReference>
<accession>A0A679IL53</accession>
<keyword evidence="3" id="KW-1185">Reference proteome</keyword>
<dbReference type="Gene3D" id="3.30.360.10">
    <property type="entry name" value="Dihydrodipicolinate Reductase, domain 2"/>
    <property type="match status" value="1"/>
</dbReference>
<dbReference type="Gene3D" id="3.40.50.720">
    <property type="entry name" value="NAD(P)-binding Rossmann-like Domain"/>
    <property type="match status" value="1"/>
</dbReference>
<gene>
    <name evidence="2" type="ORF">EsVE80_09340</name>
</gene>
<dbReference type="InterPro" id="IPR000683">
    <property type="entry name" value="Gfo/Idh/MocA-like_OxRdtase_N"/>
</dbReference>